<protein>
    <submittedName>
        <fullName evidence="1">Uncharacterized protein</fullName>
    </submittedName>
</protein>
<evidence type="ECO:0000313" key="1">
    <source>
        <dbReference type="EMBL" id="CAH6719014.1"/>
    </source>
</evidence>
<dbReference type="EMBL" id="CALSDN010000001">
    <property type="protein sequence ID" value="CAH6719014.1"/>
    <property type="molecule type" value="Genomic_DNA"/>
</dbReference>
<accession>A0ACA9Y226</accession>
<name>A0ACA9Y226_9ASCO</name>
<gene>
    <name evidence="1" type="ORF">CLIB1444_01S19548</name>
</gene>
<sequence>MSSRQSPSLLDLPLETIYEIILHLGGGQIKLNANKLGCEAADVSVFVVNKYLPHFKDIISLSTTCIFLRKLLGSCIFTHVSLVRKDQTDAILSTPPAAGSRRNSKEKEYHRQLIREVLERGFRECSNSELARKSYRADESFKSRYDSFSMNNFVEYIEGGRELFSEDMKYFPNVKTLKVLDSTFNETYGTPTSDQKLLLLKNIPSNLTYLSLNIINLDSVKDIIPLVRRLDLFIDFNEIEKYHLKELSTIFKGKCTIKECNLFVSRDSCIVHTSFLELIDDMCGKNLDKLSIRVVKRSIREDFFSRSDYWADESIEESSYCGNWFVSSLCKSTNLKLLTIDVGIISYLKFSGEPIPNYIPRKEFTFMIVHPTLILPDFGRTLRHKICLMIQLLGVSNISLQYGDPSSQSDLTALRLITHFVSHLKSYDVYLKHVAIEQCWSTREETVLRDHIRDAITSGDRKKIQSFQPWGSSTFNSPKFRRPTSAQVVYENNDIKFRFDHSSPNEVSDNFWMAEASLLELEQYTRGISPRPVNTISDQTPLILSSGRSKLLSLSRLQQDI</sequence>
<organism evidence="1 2">
    <name type="scientific">[Candida] jaroonii</name>
    <dbReference type="NCBI Taxonomy" id="467808"/>
    <lineage>
        <taxon>Eukaryota</taxon>
        <taxon>Fungi</taxon>
        <taxon>Dikarya</taxon>
        <taxon>Ascomycota</taxon>
        <taxon>Saccharomycotina</taxon>
        <taxon>Pichiomycetes</taxon>
        <taxon>Debaryomycetaceae</taxon>
        <taxon>Yamadazyma</taxon>
    </lineage>
</organism>
<proteinExistence type="predicted"/>
<keyword evidence="2" id="KW-1185">Reference proteome</keyword>
<dbReference type="Proteomes" id="UP001152531">
    <property type="component" value="Unassembled WGS sequence"/>
</dbReference>
<comment type="caution">
    <text evidence="1">The sequence shown here is derived from an EMBL/GenBank/DDBJ whole genome shotgun (WGS) entry which is preliminary data.</text>
</comment>
<evidence type="ECO:0000313" key="2">
    <source>
        <dbReference type="Proteomes" id="UP001152531"/>
    </source>
</evidence>
<reference evidence="1" key="1">
    <citation type="submission" date="2022-06" db="EMBL/GenBank/DDBJ databases">
        <authorList>
            <person name="Legras J.-L."/>
            <person name="Devillers H."/>
            <person name="Grondin C."/>
        </authorList>
    </citation>
    <scope>NUCLEOTIDE SEQUENCE</scope>
    <source>
        <strain evidence="1">CLIB 1444</strain>
    </source>
</reference>